<dbReference type="InterPro" id="IPR014710">
    <property type="entry name" value="RmlC-like_jellyroll"/>
</dbReference>
<dbReference type="Pfam" id="PF00027">
    <property type="entry name" value="cNMP_binding"/>
    <property type="match status" value="1"/>
</dbReference>
<feature type="domain" description="Cyclic nucleotide-binding" evidence="1">
    <location>
        <begin position="11"/>
        <end position="132"/>
    </location>
</feature>
<dbReference type="EMBL" id="JADFFM010000002">
    <property type="protein sequence ID" value="MBE9668437.1"/>
    <property type="molecule type" value="Genomic_DNA"/>
</dbReference>
<accession>A0ABR9XMJ2</accession>
<dbReference type="Gene3D" id="2.60.120.10">
    <property type="entry name" value="Jelly Rolls"/>
    <property type="match status" value="1"/>
</dbReference>
<sequence length="189" mass="21743">MDNQLIKYLQLLHPLTKADMELIAGYFTPQTFKQGDYLSKPNKVAREMFFVESGVIRIGSINEKGTDLTHYFYGENNLVSILHSFNEDVPMPAFIQACTNAEVLTISKSTLQQLYQQLPFLKQVIDQQNQQHLIEKVNVHNLYQGEDAESRYHLFVSRNPNIVLRVALKEIASYLGITPQSLSRIRRGR</sequence>
<dbReference type="Proteomes" id="UP000632774">
    <property type="component" value="Unassembled WGS sequence"/>
</dbReference>
<organism evidence="2 3">
    <name type="scientific">Mucilaginibacter boryungensis</name>
    <dbReference type="NCBI Taxonomy" id="768480"/>
    <lineage>
        <taxon>Bacteria</taxon>
        <taxon>Pseudomonadati</taxon>
        <taxon>Bacteroidota</taxon>
        <taxon>Sphingobacteriia</taxon>
        <taxon>Sphingobacteriales</taxon>
        <taxon>Sphingobacteriaceae</taxon>
        <taxon>Mucilaginibacter</taxon>
    </lineage>
</organism>
<dbReference type="CDD" id="cd00038">
    <property type="entry name" value="CAP_ED"/>
    <property type="match status" value="1"/>
</dbReference>
<evidence type="ECO:0000259" key="1">
    <source>
        <dbReference type="PROSITE" id="PS50042"/>
    </source>
</evidence>
<name>A0ABR9XMJ2_9SPHI</name>
<dbReference type="PROSITE" id="PS50042">
    <property type="entry name" value="CNMP_BINDING_3"/>
    <property type="match status" value="1"/>
</dbReference>
<evidence type="ECO:0000313" key="3">
    <source>
        <dbReference type="Proteomes" id="UP000632774"/>
    </source>
</evidence>
<dbReference type="InterPro" id="IPR018490">
    <property type="entry name" value="cNMP-bd_dom_sf"/>
</dbReference>
<dbReference type="RefSeq" id="WP_194107838.1">
    <property type="nucleotide sequence ID" value="NZ_JADFFM010000002.1"/>
</dbReference>
<gene>
    <name evidence="2" type="ORF">IRJ18_18850</name>
</gene>
<protein>
    <submittedName>
        <fullName evidence="2">Crp/Fnr family transcriptional regulator</fullName>
    </submittedName>
</protein>
<comment type="caution">
    <text evidence="2">The sequence shown here is derived from an EMBL/GenBank/DDBJ whole genome shotgun (WGS) entry which is preliminary data.</text>
</comment>
<proteinExistence type="predicted"/>
<reference evidence="2 3" key="1">
    <citation type="submission" date="2020-10" db="EMBL/GenBank/DDBJ databases">
        <title>Mucilaginibacter mali sp. nov., isolated from rhizosphere soil of apple orchard.</title>
        <authorList>
            <person name="Lee J.-S."/>
            <person name="Kim H.S."/>
            <person name="Kim J.-S."/>
        </authorList>
    </citation>
    <scope>NUCLEOTIDE SEQUENCE [LARGE SCALE GENOMIC DNA]</scope>
    <source>
        <strain evidence="2 3">KCTC 23157</strain>
    </source>
</reference>
<keyword evidence="3" id="KW-1185">Reference proteome</keyword>
<dbReference type="SUPFAM" id="SSF51206">
    <property type="entry name" value="cAMP-binding domain-like"/>
    <property type="match status" value="1"/>
</dbReference>
<dbReference type="InterPro" id="IPR000595">
    <property type="entry name" value="cNMP-bd_dom"/>
</dbReference>
<evidence type="ECO:0000313" key="2">
    <source>
        <dbReference type="EMBL" id="MBE9668437.1"/>
    </source>
</evidence>
<dbReference type="SMART" id="SM00100">
    <property type="entry name" value="cNMP"/>
    <property type="match status" value="1"/>
</dbReference>